<name>A0A7S3ZK66_9STRA</name>
<organism evidence="3">
    <name type="scientific">Pelagomonas calceolata</name>
    <dbReference type="NCBI Taxonomy" id="35677"/>
    <lineage>
        <taxon>Eukaryota</taxon>
        <taxon>Sar</taxon>
        <taxon>Stramenopiles</taxon>
        <taxon>Ochrophyta</taxon>
        <taxon>Pelagophyceae</taxon>
        <taxon>Pelagomonadales</taxon>
        <taxon>Pelagomonadaceae</taxon>
        <taxon>Pelagomonas</taxon>
    </lineage>
</organism>
<gene>
    <name evidence="3" type="ORF">PCAL00307_LOCUS1307</name>
    <name evidence="4" type="ORF">PECAL_1P09240</name>
</gene>
<feature type="coiled-coil region" evidence="1">
    <location>
        <begin position="376"/>
        <end position="436"/>
    </location>
</feature>
<dbReference type="PANTHER" id="PTHR38019:SF1">
    <property type="entry name" value="N-ACETYLTRANSFERASE DOMAIN-CONTAINING PROTEIN"/>
    <property type="match status" value="1"/>
</dbReference>
<feature type="compositionally biased region" description="Basic and acidic residues" evidence="2">
    <location>
        <begin position="178"/>
        <end position="190"/>
    </location>
</feature>
<accession>A0A7S3ZK66</accession>
<protein>
    <submittedName>
        <fullName evidence="3">Uncharacterized protein</fullName>
    </submittedName>
</protein>
<reference evidence="4" key="2">
    <citation type="submission" date="2021-11" db="EMBL/GenBank/DDBJ databases">
        <authorList>
            <consortium name="Genoscope - CEA"/>
            <person name="William W."/>
        </authorList>
    </citation>
    <scope>NUCLEOTIDE SEQUENCE</scope>
</reference>
<evidence type="ECO:0000256" key="1">
    <source>
        <dbReference type="SAM" id="Coils"/>
    </source>
</evidence>
<proteinExistence type="predicted"/>
<dbReference type="OrthoDB" id="200110at2759"/>
<feature type="compositionally biased region" description="Basic and acidic residues" evidence="2">
    <location>
        <begin position="540"/>
        <end position="549"/>
    </location>
</feature>
<evidence type="ECO:0000313" key="3">
    <source>
        <dbReference type="EMBL" id="CAE0685873.1"/>
    </source>
</evidence>
<evidence type="ECO:0000313" key="4">
    <source>
        <dbReference type="EMBL" id="CAH0364556.1"/>
    </source>
</evidence>
<dbReference type="EMBL" id="CAKKNE010000001">
    <property type="protein sequence ID" value="CAH0364556.1"/>
    <property type="molecule type" value="Genomic_DNA"/>
</dbReference>
<dbReference type="PANTHER" id="PTHR38019">
    <property type="entry name" value="KDA ANTIGEN P200, PUTATIVE-RELATED"/>
    <property type="match status" value="1"/>
</dbReference>
<dbReference type="AlphaFoldDB" id="A0A7S3ZK66"/>
<keyword evidence="5" id="KW-1185">Reference proteome</keyword>
<sequence>MGKGRGKRSVLAQKAQTIEEIWESVSRTKSADLNPPPSKIVLTPRSAEACLRHGLNPEILRIRPLDSFDVKGVDPTVQRLRHETYTQRRFEMMRLVRAERKRLVAQEARDADLAASGAGGGATITPQQLIAAQAKQNATFIEEEEKRMRKMQARQDKELEQMMAFEIKMGELQRERDAAAELQARKDEAKRRAKERAARKRAEDKRLREAKRLATEEAEEAQRIAVTRAMFEKERELRAQRTRQEKVLRRKARAKEEERLRKQEEHRLQTQRIMQEQQNAIKRRMKEMELAEQERSALVEKKQAEDRHRKQMRRAQMEARIQRNMAQAAKMEEKRKEHFWQKKAHHEALRQEQLELMERERLLKVHQNTLQEQRLAMILNATRRQEEERKEDLLAKFELEEENVQRVRAARSGSNVVAHEKQRLRLQMKLENVERIKRIAEYRRLETLRKIHEGDRRIQEMIERRERTVQTRKANAIMVKRKKDKLMEVMERARSDANNAERILATIGIGPKAKKKNKPKQLPPMEHDTARALGPPPEGELSHVRKNEVTEQLPYVSPYETEGGSQTVTF</sequence>
<dbReference type="Proteomes" id="UP000789595">
    <property type="component" value="Unassembled WGS sequence"/>
</dbReference>
<evidence type="ECO:0000256" key="2">
    <source>
        <dbReference type="SAM" id="MobiDB-lite"/>
    </source>
</evidence>
<evidence type="ECO:0000313" key="5">
    <source>
        <dbReference type="Proteomes" id="UP000789595"/>
    </source>
</evidence>
<dbReference type="EMBL" id="HBIW01001523">
    <property type="protein sequence ID" value="CAE0685873.1"/>
    <property type="molecule type" value="Transcribed_RNA"/>
</dbReference>
<keyword evidence="1" id="KW-0175">Coiled coil</keyword>
<reference evidence="3" key="1">
    <citation type="submission" date="2021-01" db="EMBL/GenBank/DDBJ databases">
        <authorList>
            <person name="Corre E."/>
            <person name="Pelletier E."/>
            <person name="Niang G."/>
            <person name="Scheremetjew M."/>
            <person name="Finn R."/>
            <person name="Kale V."/>
            <person name="Holt S."/>
            <person name="Cochrane G."/>
            <person name="Meng A."/>
            <person name="Brown T."/>
            <person name="Cohen L."/>
        </authorList>
    </citation>
    <scope>NUCLEOTIDE SEQUENCE</scope>
    <source>
        <strain evidence="3">CCMP1756</strain>
    </source>
</reference>
<feature type="region of interest" description="Disordered" evidence="2">
    <location>
        <begin position="512"/>
        <end position="570"/>
    </location>
</feature>
<feature type="region of interest" description="Disordered" evidence="2">
    <location>
        <begin position="178"/>
        <end position="206"/>
    </location>
</feature>